<dbReference type="Proteomes" id="UP000530234">
    <property type="component" value="Unassembled WGS sequence"/>
</dbReference>
<evidence type="ECO:0000313" key="2">
    <source>
        <dbReference type="EMBL" id="MBB0228812.1"/>
    </source>
</evidence>
<evidence type="ECO:0008006" key="4">
    <source>
        <dbReference type="Google" id="ProtNLM"/>
    </source>
</evidence>
<name>A0A7W3T0T5_9ACTN</name>
<feature type="compositionally biased region" description="Basic and acidic residues" evidence="1">
    <location>
        <begin position="28"/>
        <end position="39"/>
    </location>
</feature>
<dbReference type="AlphaFoldDB" id="A0A7W3T0T5"/>
<feature type="region of interest" description="Disordered" evidence="1">
    <location>
        <begin position="28"/>
        <end position="91"/>
    </location>
</feature>
<accession>A0A7W3T0T5</accession>
<comment type="caution">
    <text evidence="2">The sequence shown here is derived from an EMBL/GenBank/DDBJ whole genome shotgun (WGS) entry which is preliminary data.</text>
</comment>
<gene>
    <name evidence="2" type="ORF">FOE67_04610</name>
</gene>
<organism evidence="2 3">
    <name type="scientific">Streptomyces calidiresistens</name>
    <dbReference type="NCBI Taxonomy" id="1485586"/>
    <lineage>
        <taxon>Bacteria</taxon>
        <taxon>Bacillati</taxon>
        <taxon>Actinomycetota</taxon>
        <taxon>Actinomycetes</taxon>
        <taxon>Kitasatosporales</taxon>
        <taxon>Streptomycetaceae</taxon>
        <taxon>Streptomyces</taxon>
    </lineage>
</organism>
<evidence type="ECO:0000313" key="3">
    <source>
        <dbReference type="Proteomes" id="UP000530234"/>
    </source>
</evidence>
<dbReference type="EMBL" id="VKHS01000055">
    <property type="protein sequence ID" value="MBB0228812.1"/>
    <property type="molecule type" value="Genomic_DNA"/>
</dbReference>
<dbReference type="RefSeq" id="WP_182660695.1">
    <property type="nucleotide sequence ID" value="NZ_VKHS01000055.1"/>
</dbReference>
<protein>
    <recommendedName>
        <fullName evidence="4">SPOR domain-containing protein</fullName>
    </recommendedName>
</protein>
<reference evidence="3" key="1">
    <citation type="submission" date="2019-10" db="EMBL/GenBank/DDBJ databases">
        <title>Streptomyces sp. nov., a novel actinobacterium isolated from alkaline environment.</title>
        <authorList>
            <person name="Golinska P."/>
        </authorList>
    </citation>
    <scope>NUCLEOTIDE SEQUENCE [LARGE SCALE GENOMIC DNA]</scope>
    <source>
        <strain evidence="3">DSM 42108</strain>
    </source>
</reference>
<keyword evidence="3" id="KW-1185">Reference proteome</keyword>
<proteinExistence type="predicted"/>
<sequence>MGLFSIFRRDTSGKPGEWYYCLRHGRVEEGPDCPAKDRLGPYPDRAGAERALRTARDRDEEWRTDPRWNDNPDHPDNGPAGGSPDPGATGR</sequence>
<feature type="compositionally biased region" description="Basic and acidic residues" evidence="1">
    <location>
        <begin position="46"/>
        <end position="76"/>
    </location>
</feature>
<evidence type="ECO:0000256" key="1">
    <source>
        <dbReference type="SAM" id="MobiDB-lite"/>
    </source>
</evidence>